<accession>A0AAW5VBI0</accession>
<sequence>MENIFLTLLIIIVLALVYIIYTLVSIKKLNHSEIERDLTSLALLQEISNVSIEDLNLDKNQTSSIQNLIQLLNISQEKENLEIEILKNKIKTEIIEEYKNSNEFKNIIKLKKNNYEKDGIEKFKKSDEFLLLLKNEFSNGFEKGQKEAFNELKIKITPYKDQEDGIFRDDITYGIQYQLFLRGIPIMGPSINIIKKEKKVNEDRIKLIDKILRENLSNAVKLISDSGIKTIV</sequence>
<dbReference type="AlphaFoldDB" id="A0AAW5VBI0"/>
<dbReference type="Proteomes" id="UP001209694">
    <property type="component" value="Unassembled WGS sequence"/>
</dbReference>
<dbReference type="InterPro" id="IPR001611">
    <property type="entry name" value="Leu-rich_rpt"/>
</dbReference>
<evidence type="ECO:0000313" key="2">
    <source>
        <dbReference type="EMBL" id="MCW7517229.1"/>
    </source>
</evidence>
<dbReference type="RefSeq" id="WP_265356612.1">
    <property type="nucleotide sequence ID" value="NZ_JAMQPS010000015.1"/>
</dbReference>
<dbReference type="PROSITE" id="PS51450">
    <property type="entry name" value="LRR"/>
    <property type="match status" value="1"/>
</dbReference>
<evidence type="ECO:0008006" key="4">
    <source>
        <dbReference type="Google" id="ProtNLM"/>
    </source>
</evidence>
<evidence type="ECO:0000313" key="3">
    <source>
        <dbReference type="Proteomes" id="UP001209694"/>
    </source>
</evidence>
<keyword evidence="1" id="KW-0472">Membrane</keyword>
<comment type="caution">
    <text evidence="2">The sequence shown here is derived from an EMBL/GenBank/DDBJ whole genome shotgun (WGS) entry which is preliminary data.</text>
</comment>
<protein>
    <recommendedName>
        <fullName evidence="4">DNA recombination protein RmuC</fullName>
    </recommendedName>
</protein>
<feature type="transmembrane region" description="Helical" evidence="1">
    <location>
        <begin position="6"/>
        <end position="26"/>
    </location>
</feature>
<dbReference type="EMBL" id="JAMQQD010000014">
    <property type="protein sequence ID" value="MCW7517229.1"/>
    <property type="molecule type" value="Genomic_DNA"/>
</dbReference>
<proteinExistence type="predicted"/>
<organism evidence="2 3">
    <name type="scientific">Leptospira levettii</name>
    <dbReference type="NCBI Taxonomy" id="2023178"/>
    <lineage>
        <taxon>Bacteria</taxon>
        <taxon>Pseudomonadati</taxon>
        <taxon>Spirochaetota</taxon>
        <taxon>Spirochaetia</taxon>
        <taxon>Leptospirales</taxon>
        <taxon>Leptospiraceae</taxon>
        <taxon>Leptospira</taxon>
    </lineage>
</organism>
<gene>
    <name evidence="2" type="ORF">ND810_18825</name>
</gene>
<keyword evidence="1" id="KW-0812">Transmembrane</keyword>
<name>A0AAW5VBI0_9LEPT</name>
<reference evidence="2" key="1">
    <citation type="submission" date="2022-06" db="EMBL/GenBank/DDBJ databases">
        <title>Leptospira isolates from biofilms formed at urban environments.</title>
        <authorList>
            <person name="Ribeiro P.S."/>
            <person name="Sousa T."/>
            <person name="Carvalho N."/>
            <person name="Aburjaile F."/>
            <person name="Neves F."/>
            <person name="Oliveira D."/>
            <person name="Blanco L."/>
            <person name="Lima J."/>
            <person name="Costa F."/>
            <person name="Brenig B."/>
            <person name="Soares S."/>
            <person name="Ramos R."/>
            <person name="Goes-Neto A."/>
            <person name="Matiuzzi M."/>
            <person name="Azevedo V."/>
            <person name="Ristow P."/>
        </authorList>
    </citation>
    <scope>NUCLEOTIDE SEQUENCE</scope>
    <source>
        <strain evidence="2">VSF7</strain>
    </source>
</reference>
<keyword evidence="1" id="KW-1133">Transmembrane helix</keyword>
<evidence type="ECO:0000256" key="1">
    <source>
        <dbReference type="SAM" id="Phobius"/>
    </source>
</evidence>